<dbReference type="CDD" id="cd17254">
    <property type="entry name" value="RMtype1_S_FclI-TRD1-CR1_like"/>
    <property type="match status" value="1"/>
</dbReference>
<dbReference type="PANTHER" id="PTHR30408">
    <property type="entry name" value="TYPE-1 RESTRICTION ENZYME ECOKI SPECIFICITY PROTEIN"/>
    <property type="match status" value="1"/>
</dbReference>
<protein>
    <recommendedName>
        <fullName evidence="4">Type I restriction modification DNA specificity domain-containing protein</fullName>
    </recommendedName>
</protein>
<dbReference type="AlphaFoldDB" id="A0A0B2JZU6"/>
<dbReference type="InterPro" id="IPR044946">
    <property type="entry name" value="Restrct_endonuc_typeI_TRD_sf"/>
</dbReference>
<organism evidence="5 6">
    <name type="scientific">Anaerovibrio lipolyticus</name>
    <dbReference type="NCBI Taxonomy" id="82374"/>
    <lineage>
        <taxon>Bacteria</taxon>
        <taxon>Bacillati</taxon>
        <taxon>Bacillota</taxon>
        <taxon>Negativicutes</taxon>
        <taxon>Selenomonadales</taxon>
        <taxon>Selenomonadaceae</taxon>
        <taxon>Anaerovibrio</taxon>
    </lineage>
</organism>
<dbReference type="GO" id="GO:0009307">
    <property type="term" value="P:DNA restriction-modification system"/>
    <property type="evidence" value="ECO:0007669"/>
    <property type="project" value="UniProtKB-KW"/>
</dbReference>
<evidence type="ECO:0000313" key="6">
    <source>
        <dbReference type="Proteomes" id="UP000030993"/>
    </source>
</evidence>
<proteinExistence type="inferred from homology"/>
<sequence>MEYKRLGDIATYINGYAFKPGDRGTVGLPIIRIQDLTGNGYELGFYDGEYPEKIEINDGDILISWSASLGVYVWNKGKALLNQHIFKVVFDKIYIDKQYFVYAVRHKLGEMANMTHGATMKHIIKKDFDATQIPYPVIEKQKQISSNLDRLSNIIELRHKQLNYLDTLIKAR</sequence>
<gene>
    <name evidence="5" type="ORF">NZ47_06585</name>
</gene>
<dbReference type="InterPro" id="IPR052021">
    <property type="entry name" value="Type-I_RS_S_subunit"/>
</dbReference>
<evidence type="ECO:0000259" key="4">
    <source>
        <dbReference type="Pfam" id="PF01420"/>
    </source>
</evidence>
<dbReference type="PANTHER" id="PTHR30408:SF12">
    <property type="entry name" value="TYPE I RESTRICTION ENZYME MJAVIII SPECIFICITY SUBUNIT"/>
    <property type="match status" value="1"/>
</dbReference>
<dbReference type="STRING" id="82374.NZ47_06585"/>
<evidence type="ECO:0000256" key="1">
    <source>
        <dbReference type="ARBA" id="ARBA00010923"/>
    </source>
</evidence>
<feature type="domain" description="Type I restriction modification DNA specificity" evidence="4">
    <location>
        <begin position="2"/>
        <end position="163"/>
    </location>
</feature>
<dbReference type="GO" id="GO:0003677">
    <property type="term" value="F:DNA binding"/>
    <property type="evidence" value="ECO:0007669"/>
    <property type="project" value="UniProtKB-KW"/>
</dbReference>
<dbReference type="Gene3D" id="3.90.220.20">
    <property type="entry name" value="DNA methylase specificity domains"/>
    <property type="match status" value="1"/>
</dbReference>
<dbReference type="InterPro" id="IPR000055">
    <property type="entry name" value="Restrct_endonuc_typeI_TRD"/>
</dbReference>
<dbReference type="Pfam" id="PF01420">
    <property type="entry name" value="Methylase_S"/>
    <property type="match status" value="1"/>
</dbReference>
<accession>A0A0B2JZU6</accession>
<evidence type="ECO:0000256" key="2">
    <source>
        <dbReference type="ARBA" id="ARBA00022747"/>
    </source>
</evidence>
<dbReference type="SUPFAM" id="SSF116734">
    <property type="entry name" value="DNA methylase specificity domain"/>
    <property type="match status" value="1"/>
</dbReference>
<keyword evidence="6" id="KW-1185">Reference proteome</keyword>
<dbReference type="EMBL" id="JSCE01000132">
    <property type="protein sequence ID" value="KHM52126.1"/>
    <property type="molecule type" value="Genomic_DNA"/>
</dbReference>
<comment type="similarity">
    <text evidence="1">Belongs to the type-I restriction system S methylase family.</text>
</comment>
<reference evidence="5 6" key="1">
    <citation type="journal article" date="2013" name="PLoS ONE">
        <title>Identification and characterization of three novel lipases belonging to families II and V from Anaerovibrio lipolyticus 5ST.</title>
        <authorList>
            <person name="Prive F."/>
            <person name="Kaderbhai N.N."/>
            <person name="Girdwood S."/>
            <person name="Worgan H.J."/>
            <person name="Pinloche E."/>
            <person name="Scollan N.D."/>
            <person name="Huws S.A."/>
            <person name="Newbold C.J."/>
        </authorList>
    </citation>
    <scope>NUCLEOTIDE SEQUENCE [LARGE SCALE GENOMIC DNA]</scope>
    <source>
        <strain evidence="5 6">5S</strain>
    </source>
</reference>
<dbReference type="RefSeq" id="WP_039208038.1">
    <property type="nucleotide sequence ID" value="NZ_JSCE01000132.1"/>
</dbReference>
<feature type="non-terminal residue" evidence="5">
    <location>
        <position position="172"/>
    </location>
</feature>
<evidence type="ECO:0000256" key="3">
    <source>
        <dbReference type="ARBA" id="ARBA00023125"/>
    </source>
</evidence>
<keyword evidence="2" id="KW-0680">Restriction system</keyword>
<evidence type="ECO:0000313" key="5">
    <source>
        <dbReference type="EMBL" id="KHM52126.1"/>
    </source>
</evidence>
<name>A0A0B2JZU6_9FIRM</name>
<dbReference type="Proteomes" id="UP000030993">
    <property type="component" value="Unassembled WGS sequence"/>
</dbReference>
<keyword evidence="3" id="KW-0238">DNA-binding</keyword>
<comment type="caution">
    <text evidence="5">The sequence shown here is derived from an EMBL/GenBank/DDBJ whole genome shotgun (WGS) entry which is preliminary data.</text>
</comment>